<feature type="compositionally biased region" description="Basic residues" evidence="1">
    <location>
        <begin position="1"/>
        <end position="16"/>
    </location>
</feature>
<feature type="compositionally biased region" description="Polar residues" evidence="1">
    <location>
        <begin position="41"/>
        <end position="55"/>
    </location>
</feature>
<sequence>MPKPHLHPHPLPHPHSHPSLSYKEHPQTNESLSSCPPSPSTLFVSARNISVSTPYSPRMHYTPPPPHSMQKRKRRRQYPISRPRIHRQNPNELDTT</sequence>
<name>A0A3N4LVL5_9PEZI</name>
<dbReference type="InParanoid" id="A0A3N4LVL5"/>
<organism evidence="2 3">
    <name type="scientific">Terfezia boudieri ATCC MYA-4762</name>
    <dbReference type="NCBI Taxonomy" id="1051890"/>
    <lineage>
        <taxon>Eukaryota</taxon>
        <taxon>Fungi</taxon>
        <taxon>Dikarya</taxon>
        <taxon>Ascomycota</taxon>
        <taxon>Pezizomycotina</taxon>
        <taxon>Pezizomycetes</taxon>
        <taxon>Pezizales</taxon>
        <taxon>Pezizaceae</taxon>
        <taxon>Terfezia</taxon>
    </lineage>
</organism>
<evidence type="ECO:0000313" key="3">
    <source>
        <dbReference type="Proteomes" id="UP000267821"/>
    </source>
</evidence>
<proteinExistence type="predicted"/>
<dbReference type="EMBL" id="ML121555">
    <property type="protein sequence ID" value="RPB22065.1"/>
    <property type="molecule type" value="Genomic_DNA"/>
</dbReference>
<protein>
    <submittedName>
        <fullName evidence="2">Uncharacterized protein</fullName>
    </submittedName>
</protein>
<evidence type="ECO:0000313" key="2">
    <source>
        <dbReference type="EMBL" id="RPB22065.1"/>
    </source>
</evidence>
<dbReference type="Proteomes" id="UP000267821">
    <property type="component" value="Unassembled WGS sequence"/>
</dbReference>
<feature type="compositionally biased region" description="Basic residues" evidence="1">
    <location>
        <begin position="69"/>
        <end position="87"/>
    </location>
</feature>
<dbReference type="AlphaFoldDB" id="A0A3N4LVL5"/>
<gene>
    <name evidence="2" type="ORF">L211DRAFT_360796</name>
</gene>
<reference evidence="2 3" key="1">
    <citation type="journal article" date="2018" name="Nat. Ecol. Evol.">
        <title>Pezizomycetes genomes reveal the molecular basis of ectomycorrhizal truffle lifestyle.</title>
        <authorList>
            <person name="Murat C."/>
            <person name="Payen T."/>
            <person name="Noel B."/>
            <person name="Kuo A."/>
            <person name="Morin E."/>
            <person name="Chen J."/>
            <person name="Kohler A."/>
            <person name="Krizsan K."/>
            <person name="Balestrini R."/>
            <person name="Da Silva C."/>
            <person name="Montanini B."/>
            <person name="Hainaut M."/>
            <person name="Levati E."/>
            <person name="Barry K.W."/>
            <person name="Belfiori B."/>
            <person name="Cichocki N."/>
            <person name="Clum A."/>
            <person name="Dockter R.B."/>
            <person name="Fauchery L."/>
            <person name="Guy J."/>
            <person name="Iotti M."/>
            <person name="Le Tacon F."/>
            <person name="Lindquist E.A."/>
            <person name="Lipzen A."/>
            <person name="Malagnac F."/>
            <person name="Mello A."/>
            <person name="Molinier V."/>
            <person name="Miyauchi S."/>
            <person name="Poulain J."/>
            <person name="Riccioni C."/>
            <person name="Rubini A."/>
            <person name="Sitrit Y."/>
            <person name="Splivallo R."/>
            <person name="Traeger S."/>
            <person name="Wang M."/>
            <person name="Zifcakova L."/>
            <person name="Wipf D."/>
            <person name="Zambonelli A."/>
            <person name="Paolocci F."/>
            <person name="Nowrousian M."/>
            <person name="Ottonello S."/>
            <person name="Baldrian P."/>
            <person name="Spatafora J.W."/>
            <person name="Henrissat B."/>
            <person name="Nagy L.G."/>
            <person name="Aury J.M."/>
            <person name="Wincker P."/>
            <person name="Grigoriev I.V."/>
            <person name="Bonfante P."/>
            <person name="Martin F.M."/>
        </authorList>
    </citation>
    <scope>NUCLEOTIDE SEQUENCE [LARGE SCALE GENOMIC DNA]</scope>
    <source>
        <strain evidence="2 3">ATCC MYA-4762</strain>
    </source>
</reference>
<evidence type="ECO:0000256" key="1">
    <source>
        <dbReference type="SAM" id="MobiDB-lite"/>
    </source>
</evidence>
<accession>A0A3N4LVL5</accession>
<feature type="region of interest" description="Disordered" evidence="1">
    <location>
        <begin position="1"/>
        <end position="96"/>
    </location>
</feature>
<keyword evidence="3" id="KW-1185">Reference proteome</keyword>